<comment type="subcellular location">
    <subcellularLocation>
        <location evidence="1">Cytoplasm</location>
    </subcellularLocation>
</comment>
<comment type="caution">
    <text evidence="5">The sequence shown here is derived from an EMBL/GenBank/DDBJ whole genome shotgun (WGS) entry which is preliminary data.</text>
</comment>
<dbReference type="AlphaFoldDB" id="A0A9D1PHM6"/>
<dbReference type="Proteomes" id="UP000886808">
    <property type="component" value="Unassembled WGS sequence"/>
</dbReference>
<dbReference type="GO" id="GO:0005524">
    <property type="term" value="F:ATP binding"/>
    <property type="evidence" value="ECO:0007669"/>
    <property type="project" value="UniProtKB-KW"/>
</dbReference>
<dbReference type="EC" id="3.6.1.-" evidence="1"/>
<keyword evidence="1" id="KW-0067">ATP-binding</keyword>
<feature type="domain" description="Stage IV sporulation protein A ATPase" evidence="2">
    <location>
        <begin position="1"/>
        <end position="237"/>
    </location>
</feature>
<evidence type="ECO:0000259" key="2">
    <source>
        <dbReference type="Pfam" id="PF09547"/>
    </source>
</evidence>
<accession>A0A9D1PHM6</accession>
<comment type="function">
    <text evidence="1">ATPase. Has a role at an early stage in the morphogenesis of the spore coat.</text>
</comment>
<dbReference type="PIRSF" id="PIRSF007466">
    <property type="entry name" value="SpoIVA"/>
    <property type="match status" value="1"/>
</dbReference>
<keyword evidence="1" id="KW-0749">Sporulation</keyword>
<dbReference type="Pfam" id="PF09547">
    <property type="entry name" value="SpoIVA_ATPase"/>
    <property type="match status" value="1"/>
</dbReference>
<name>A0A9D1PHM6_9FIRM</name>
<dbReference type="Gene3D" id="3.40.50.300">
    <property type="entry name" value="P-loop containing nucleotide triphosphate hydrolases"/>
    <property type="match status" value="1"/>
</dbReference>
<dbReference type="NCBIfam" id="TIGR02836">
    <property type="entry name" value="spore_IV_A"/>
    <property type="match status" value="1"/>
</dbReference>
<dbReference type="GO" id="GO:0016887">
    <property type="term" value="F:ATP hydrolysis activity"/>
    <property type="evidence" value="ECO:0007669"/>
    <property type="project" value="InterPro"/>
</dbReference>
<dbReference type="InterPro" id="IPR046840">
    <property type="entry name" value="SpoIVA_C"/>
</dbReference>
<evidence type="ECO:0000259" key="4">
    <source>
        <dbReference type="Pfam" id="PF20439"/>
    </source>
</evidence>
<evidence type="ECO:0000256" key="1">
    <source>
        <dbReference type="PIRNR" id="PIRNR007466"/>
    </source>
</evidence>
<keyword evidence="1" id="KW-0378">Hydrolase</keyword>
<proteinExistence type="predicted"/>
<sequence length="492" mass="54558">MEQKTLYKEISTRTGGDVYIGVVGPVRTGKSTFIKRFMETMVIPNIENIYKRERAKDELPQSASGRTIMTAEPKFIPEEAAEVSTAEGGFCRVRLVDCVGYLVDGALGSMEDDLPRMVSTPWNDSPMTMSQAAEIGTRKVIEEHSTIGLVITTDGTFSEIPRESYMPAEDRVIEELKQIGKPFLTLINSSVPDGEAALNVQRELREKHGIEALPVNCQTLSSNDVSNILAGVLYEFPVQEIAVELPRFIGVLPAGHNVRESVYGDIREAAIKVQKMRDMQQTVNFIEQNQYVSEARVADMDLGVGKVRLKITLPSEVFYQIVAEKTGVDIKDDADLIPLLSRLAETEREYQRIQGALDQAQATGYGVVMPQVSELSLEAPEIIKQGGRYGVKLCASATAIHLIRTEIKASVTPLVGTEKQSEELVHYMLGEFDGEPEKIWETNIFGKSLNELVNEELSNKLARMPADARDKFRETLEKIINESTGGLICILL</sequence>
<comment type="catalytic activity">
    <reaction evidence="1">
        <text>ATP + H2O = ADP + phosphate + H(+)</text>
        <dbReference type="Rhea" id="RHEA:13065"/>
        <dbReference type="ChEBI" id="CHEBI:15377"/>
        <dbReference type="ChEBI" id="CHEBI:15378"/>
        <dbReference type="ChEBI" id="CHEBI:30616"/>
        <dbReference type="ChEBI" id="CHEBI:43474"/>
        <dbReference type="ChEBI" id="CHEBI:456216"/>
    </reaction>
</comment>
<feature type="domain" description="Stage IV sporulation protein A middle" evidence="3">
    <location>
        <begin position="238"/>
        <end position="416"/>
    </location>
</feature>
<evidence type="ECO:0000313" key="6">
    <source>
        <dbReference type="Proteomes" id="UP000886808"/>
    </source>
</evidence>
<dbReference type="Pfam" id="PF20439">
    <property type="entry name" value="SpoIVA_C"/>
    <property type="match status" value="1"/>
</dbReference>
<dbReference type="GO" id="GO:0030435">
    <property type="term" value="P:sporulation resulting in formation of a cellular spore"/>
    <property type="evidence" value="ECO:0007669"/>
    <property type="project" value="UniProtKB-KW"/>
</dbReference>
<dbReference type="EMBL" id="DXIE01000015">
    <property type="protein sequence ID" value="HIV61583.1"/>
    <property type="molecule type" value="Genomic_DNA"/>
</dbReference>
<dbReference type="SUPFAM" id="SSF52540">
    <property type="entry name" value="P-loop containing nucleoside triphosphate hydrolases"/>
    <property type="match status" value="1"/>
</dbReference>
<organism evidence="5 6">
    <name type="scientific">Candidatus Butyricicoccus avistercoris</name>
    <dbReference type="NCBI Taxonomy" id="2838518"/>
    <lineage>
        <taxon>Bacteria</taxon>
        <taxon>Bacillati</taxon>
        <taxon>Bacillota</taxon>
        <taxon>Clostridia</taxon>
        <taxon>Eubacteriales</taxon>
        <taxon>Butyricicoccaceae</taxon>
        <taxon>Butyricicoccus</taxon>
    </lineage>
</organism>
<keyword evidence="1" id="KW-0963">Cytoplasm</keyword>
<dbReference type="InterPro" id="IPR027417">
    <property type="entry name" value="P-loop_NTPase"/>
</dbReference>
<keyword evidence="1" id="KW-0547">Nucleotide-binding</keyword>
<dbReference type="InterPro" id="IPR014201">
    <property type="entry name" value="Spore_IV_A"/>
</dbReference>
<dbReference type="GO" id="GO:0005737">
    <property type="term" value="C:cytoplasm"/>
    <property type="evidence" value="ECO:0007669"/>
    <property type="project" value="UniProtKB-SubCell"/>
</dbReference>
<feature type="domain" description="Sporulation stage IV protein A C-terminal" evidence="4">
    <location>
        <begin position="417"/>
        <end position="492"/>
    </location>
</feature>
<reference evidence="5" key="1">
    <citation type="journal article" date="2021" name="PeerJ">
        <title>Extensive microbial diversity within the chicken gut microbiome revealed by metagenomics and culture.</title>
        <authorList>
            <person name="Gilroy R."/>
            <person name="Ravi A."/>
            <person name="Getino M."/>
            <person name="Pursley I."/>
            <person name="Horton D.L."/>
            <person name="Alikhan N.F."/>
            <person name="Baker D."/>
            <person name="Gharbi K."/>
            <person name="Hall N."/>
            <person name="Watson M."/>
            <person name="Adriaenssens E.M."/>
            <person name="Foster-Nyarko E."/>
            <person name="Jarju S."/>
            <person name="Secka A."/>
            <person name="Antonio M."/>
            <person name="Oren A."/>
            <person name="Chaudhuri R.R."/>
            <person name="La Ragione R."/>
            <person name="Hildebrand F."/>
            <person name="Pallen M.J."/>
        </authorList>
    </citation>
    <scope>NUCLEOTIDE SEQUENCE</scope>
    <source>
        <strain evidence="5">CHK193-4272</strain>
    </source>
</reference>
<dbReference type="InterPro" id="IPR046841">
    <property type="entry name" value="SpoIVA_middle"/>
</dbReference>
<gene>
    <name evidence="5" type="primary">spoIVA</name>
    <name evidence="5" type="ORF">H9746_01865</name>
</gene>
<evidence type="ECO:0000259" key="3">
    <source>
        <dbReference type="Pfam" id="PF20438"/>
    </source>
</evidence>
<dbReference type="InterPro" id="IPR046842">
    <property type="entry name" value="SpoIVA_ATPase"/>
</dbReference>
<protein>
    <recommendedName>
        <fullName evidence="1">Stage IV sporulation protein A</fullName>
        <ecNumber evidence="1">3.6.1.-</ecNumber>
    </recommendedName>
    <alternativeName>
        <fullName evidence="1">Coat morphogenetic protein SpoIVA</fullName>
    </alternativeName>
</protein>
<dbReference type="Pfam" id="PF20438">
    <property type="entry name" value="SpoIVA_middle"/>
    <property type="match status" value="1"/>
</dbReference>
<evidence type="ECO:0000313" key="5">
    <source>
        <dbReference type="EMBL" id="HIV61583.1"/>
    </source>
</evidence>
<reference evidence="5" key="2">
    <citation type="submission" date="2021-04" db="EMBL/GenBank/DDBJ databases">
        <authorList>
            <person name="Gilroy R."/>
        </authorList>
    </citation>
    <scope>NUCLEOTIDE SEQUENCE</scope>
    <source>
        <strain evidence="5">CHK193-4272</strain>
    </source>
</reference>